<dbReference type="InterPro" id="IPR050317">
    <property type="entry name" value="Plant_Fungal_Acyltransferase"/>
</dbReference>
<protein>
    <recommendedName>
        <fullName evidence="4">Trichothecene 3-O-acetyltransferase</fullName>
    </recommendedName>
</protein>
<accession>W9J604</accession>
<keyword evidence="1" id="KW-0808">Transferase</keyword>
<dbReference type="Proteomes" id="UP000030753">
    <property type="component" value="Unassembled WGS sequence"/>
</dbReference>
<dbReference type="InterPro" id="IPR023213">
    <property type="entry name" value="CAT-like_dom_sf"/>
</dbReference>
<name>W9J604_FUSOX</name>
<evidence type="ECO:0000313" key="2">
    <source>
        <dbReference type="EMBL" id="EWZ00247.1"/>
    </source>
</evidence>
<dbReference type="HOGENOM" id="CLU_026450_1_0_1"/>
<dbReference type="PANTHER" id="PTHR31642">
    <property type="entry name" value="TRICHOTHECENE 3-O-ACETYLTRANSFERASE"/>
    <property type="match status" value="1"/>
</dbReference>
<proteinExistence type="predicted"/>
<dbReference type="GO" id="GO:0016747">
    <property type="term" value="F:acyltransferase activity, transferring groups other than amino-acyl groups"/>
    <property type="evidence" value="ECO:0007669"/>
    <property type="project" value="TreeGrafter"/>
</dbReference>
<dbReference type="EMBL" id="JH717839">
    <property type="protein sequence ID" value="EWZ00247.1"/>
    <property type="molecule type" value="Genomic_DNA"/>
</dbReference>
<gene>
    <name evidence="2" type="ORF">FOYG_00133</name>
</gene>
<evidence type="ECO:0008006" key="4">
    <source>
        <dbReference type="Google" id="ProtNLM"/>
    </source>
</evidence>
<dbReference type="OrthoDB" id="1862401at2759"/>
<organism evidence="2 3">
    <name type="scientific">Fusarium oxysporum NRRL 32931</name>
    <dbReference type="NCBI Taxonomy" id="660029"/>
    <lineage>
        <taxon>Eukaryota</taxon>
        <taxon>Fungi</taxon>
        <taxon>Dikarya</taxon>
        <taxon>Ascomycota</taxon>
        <taxon>Pezizomycotina</taxon>
        <taxon>Sordariomycetes</taxon>
        <taxon>Hypocreomycetidae</taxon>
        <taxon>Hypocreales</taxon>
        <taxon>Nectriaceae</taxon>
        <taxon>Fusarium</taxon>
        <taxon>Fusarium oxysporum species complex</taxon>
    </lineage>
</organism>
<dbReference type="PANTHER" id="PTHR31642:SF310">
    <property type="entry name" value="FATTY ALCOHOL:CAFFEOYL-COA ACYLTRANSFERASE"/>
    <property type="match status" value="1"/>
</dbReference>
<evidence type="ECO:0000313" key="3">
    <source>
        <dbReference type="Proteomes" id="UP000030753"/>
    </source>
</evidence>
<dbReference type="Gene3D" id="3.30.559.10">
    <property type="entry name" value="Chloramphenicol acetyltransferase-like domain"/>
    <property type="match status" value="2"/>
</dbReference>
<dbReference type="AlphaFoldDB" id="W9J604"/>
<evidence type="ECO:0000256" key="1">
    <source>
        <dbReference type="ARBA" id="ARBA00022679"/>
    </source>
</evidence>
<sequence length="473" mass="51634">MSSYCSPVSDVDNLGIEPLTALDALMPKNYIRVLLAFRTSEPFNVVSLRLQSGLNATTEKIPWISGQVRSAGDGDKQAAHGAIYYSSSNSGSPQIIDCGSIEEPISSLEAHAMHSTTIPEDVWPLGALPGSDDSSVFGASIFRFKDDQGLGLCVCMHHHAVDAAGFTEVLKIWARETTTRGSSTSQSGGTRLSRISEALASQIIEASSKGTEQLFRLLPEYSPIPPAMPASFPSFASQMFTIPTNHLDAYKQILTPLLETPPSTNTVLCALLWSFITRIRAQHEENTLSLTLSRLIMAVNGRRRIGPNFSPPDKPYIGNLVLYASAEQPFDTLKIAAASVHDCAEVCNTITHSFAPAKINSQHIANVYELGRQAGDCSTIFAGWDLFNHRDVTITSWADLDLYQMNWGSELGQPDFVRFPFSVADGVCIILPRRRVNSAPHSQNLVEVVIMLKAEHLDALKTDSLWQSLVGEQ</sequence>
<reference evidence="2 3" key="1">
    <citation type="submission" date="2011-06" db="EMBL/GenBank/DDBJ databases">
        <title>The Genome Sequence of Fusarium oxysporum FOSC 3-a.</title>
        <authorList>
            <consortium name="The Broad Institute Genome Sequencing Platform"/>
            <person name="Ma L.-J."/>
            <person name="Gale L.R."/>
            <person name="Schwartz D.C."/>
            <person name="Zhou S."/>
            <person name="Corby-Kistler H."/>
            <person name="Young S.K."/>
            <person name="Zeng Q."/>
            <person name="Gargeya S."/>
            <person name="Fitzgerald M."/>
            <person name="Haas B."/>
            <person name="Abouelleil A."/>
            <person name="Alvarado L."/>
            <person name="Arachchi H.M."/>
            <person name="Berlin A."/>
            <person name="Brown A."/>
            <person name="Chapman S.B."/>
            <person name="Chen Z."/>
            <person name="Dunbar C."/>
            <person name="Freedman E."/>
            <person name="Gearin G."/>
            <person name="Gellesch M."/>
            <person name="Goldberg J."/>
            <person name="Griggs A."/>
            <person name="Gujja S."/>
            <person name="Heiman D."/>
            <person name="Howarth C."/>
            <person name="Larson L."/>
            <person name="Lui A."/>
            <person name="MacDonald P.J.P."/>
            <person name="Mehta T."/>
            <person name="Montmayeur A."/>
            <person name="Murphy C."/>
            <person name="Neiman D."/>
            <person name="Pearson M."/>
            <person name="Priest M."/>
            <person name="Roberts A."/>
            <person name="Saif S."/>
            <person name="Shea T."/>
            <person name="Shenoy N."/>
            <person name="Sisk P."/>
            <person name="Stolte C."/>
            <person name="Sykes S."/>
            <person name="Wortman J."/>
            <person name="Nusbaum C."/>
            <person name="Birren B."/>
        </authorList>
    </citation>
    <scope>NUCLEOTIDE SEQUENCE [LARGE SCALE GENOMIC DNA]</scope>
    <source>
        <strain evidence="3">FOSC 3-a</strain>
    </source>
</reference>
<dbReference type="Pfam" id="PF02458">
    <property type="entry name" value="Transferase"/>
    <property type="match status" value="1"/>
</dbReference>